<dbReference type="PROSITE" id="PS00028">
    <property type="entry name" value="ZINC_FINGER_C2H2_1"/>
    <property type="match status" value="1"/>
</dbReference>
<dbReference type="Proteomes" id="UP000095038">
    <property type="component" value="Unassembled WGS sequence"/>
</dbReference>
<dbReference type="InParanoid" id="A0A1D2VDD1"/>
<evidence type="ECO:0000313" key="4">
    <source>
        <dbReference type="Proteomes" id="UP000095038"/>
    </source>
</evidence>
<accession>A0A1D2VDD1</accession>
<organism evidence="3 4">
    <name type="scientific">Ascoidea rubescens DSM 1968</name>
    <dbReference type="NCBI Taxonomy" id="1344418"/>
    <lineage>
        <taxon>Eukaryota</taxon>
        <taxon>Fungi</taxon>
        <taxon>Dikarya</taxon>
        <taxon>Ascomycota</taxon>
        <taxon>Saccharomycotina</taxon>
        <taxon>Saccharomycetes</taxon>
        <taxon>Ascoideaceae</taxon>
        <taxon>Ascoidea</taxon>
    </lineage>
</organism>
<reference evidence="4" key="1">
    <citation type="submission" date="2016-05" db="EMBL/GenBank/DDBJ databases">
        <title>Comparative genomics of biotechnologically important yeasts.</title>
        <authorList>
            <consortium name="DOE Joint Genome Institute"/>
            <person name="Riley R."/>
            <person name="Haridas S."/>
            <person name="Wolfe K.H."/>
            <person name="Lopes M.R."/>
            <person name="Hittinger C.T."/>
            <person name="Goker M."/>
            <person name="Salamov A."/>
            <person name="Wisecaver J."/>
            <person name="Long T.M."/>
            <person name="Aerts A.L."/>
            <person name="Barry K."/>
            <person name="Choi C."/>
            <person name="Clum A."/>
            <person name="Coughlan A.Y."/>
            <person name="Deshpande S."/>
            <person name="Douglass A.P."/>
            <person name="Hanson S.J."/>
            <person name="Klenk H.-P."/>
            <person name="Labutti K."/>
            <person name="Lapidus A."/>
            <person name="Lindquist E."/>
            <person name="Lipzen A."/>
            <person name="Meier-Kolthoff J.P."/>
            <person name="Ohm R.A."/>
            <person name="Otillar R.P."/>
            <person name="Pangilinan J."/>
            <person name="Peng Y."/>
            <person name="Rokas A."/>
            <person name="Rosa C.A."/>
            <person name="Scheuner C."/>
            <person name="Sibirny A.A."/>
            <person name="Slot J.C."/>
            <person name="Stielow J.B."/>
            <person name="Sun H."/>
            <person name="Kurtzman C.P."/>
            <person name="Blackwell M."/>
            <person name="Grigoriev I.V."/>
            <person name="Jeffries T.W."/>
        </authorList>
    </citation>
    <scope>NUCLEOTIDE SEQUENCE [LARGE SCALE GENOMIC DNA]</scope>
    <source>
        <strain evidence="4">DSM 1968</strain>
    </source>
</reference>
<keyword evidence="4" id="KW-1185">Reference proteome</keyword>
<protein>
    <recommendedName>
        <fullName evidence="2">C2H2-type domain-containing protein</fullName>
    </recommendedName>
</protein>
<dbReference type="OrthoDB" id="1405595at2759"/>
<feature type="domain" description="C2H2-type" evidence="2">
    <location>
        <begin position="307"/>
        <end position="329"/>
    </location>
</feature>
<dbReference type="GeneID" id="30968757"/>
<name>A0A1D2VDD1_9ASCO</name>
<dbReference type="EMBL" id="KV454485">
    <property type="protein sequence ID" value="ODV59646.1"/>
    <property type="molecule type" value="Genomic_DNA"/>
</dbReference>
<dbReference type="InterPro" id="IPR013087">
    <property type="entry name" value="Znf_C2H2_type"/>
</dbReference>
<dbReference type="SMART" id="SM00355">
    <property type="entry name" value="ZnF_C2H2"/>
    <property type="match status" value="3"/>
</dbReference>
<gene>
    <name evidence="3" type="ORF">ASCRUDRAFT_9310</name>
</gene>
<feature type="region of interest" description="Disordered" evidence="1">
    <location>
        <begin position="222"/>
        <end position="257"/>
    </location>
</feature>
<dbReference type="RefSeq" id="XP_020045953.1">
    <property type="nucleotide sequence ID" value="XM_020195121.1"/>
</dbReference>
<proteinExistence type="predicted"/>
<dbReference type="AlphaFoldDB" id="A0A1D2VDD1"/>
<evidence type="ECO:0000313" key="3">
    <source>
        <dbReference type="EMBL" id="ODV59646.1"/>
    </source>
</evidence>
<sequence>MFLNHTDPVTSSYRTYNNDSSSALKTRNNFENSLENNVTSNISPSSTYTSKCASSFASPSSSVGPVNNLAFNSVALNERPNTIYNSHFNSLDGNKFLDKFDNIVNFANAKFINDSPGNLVNFNNDLNFNNNFNSGNNVSASYCENLLRNNSVNYGCIDNLNCSNSFKSNRLGIINNTVSCRAPNSTSFTDNADSKTHSDSQANFIFHAYDQPQKPGFAKKLHKGNHGMTQPVSHSNSHQIIDDSSHSSCDLNNKSKKTGCSAKKPFFRKNKKYNFQPKHNNGVPISKLLYDNREIDLNAKKKGGYKCNSCSLIFTALEEFAHHLDYYNHQASHNYKCEKQSCIYSVFGFAEKDALVQHVKEHEPPGQQCGICGMTSHRRWRIKKHMLTHSKKTSLINASRISNGEPSLLGREEVLKISDMLN</sequence>
<evidence type="ECO:0000256" key="1">
    <source>
        <dbReference type="SAM" id="MobiDB-lite"/>
    </source>
</evidence>
<evidence type="ECO:0000259" key="2">
    <source>
        <dbReference type="PROSITE" id="PS00028"/>
    </source>
</evidence>